<evidence type="ECO:0000313" key="1">
    <source>
        <dbReference type="EMBL" id="MEN5377093.1"/>
    </source>
</evidence>
<name>A0ABV0BT44_9SPHI</name>
<dbReference type="EMBL" id="JBDJNQ010000003">
    <property type="protein sequence ID" value="MEN5377093.1"/>
    <property type="molecule type" value="Genomic_DNA"/>
</dbReference>
<keyword evidence="2" id="KW-1185">Reference proteome</keyword>
<comment type="caution">
    <text evidence="1">The sequence shown here is derived from an EMBL/GenBank/DDBJ whole genome shotgun (WGS) entry which is preliminary data.</text>
</comment>
<dbReference type="RefSeq" id="WP_183918234.1">
    <property type="nucleotide sequence ID" value="NZ_JBDJLH010000004.1"/>
</dbReference>
<dbReference type="Proteomes" id="UP001409291">
    <property type="component" value="Unassembled WGS sequence"/>
</dbReference>
<protein>
    <submittedName>
        <fullName evidence="1">Uncharacterized protein</fullName>
    </submittedName>
</protein>
<reference evidence="1 2" key="1">
    <citation type="submission" date="2024-04" db="EMBL/GenBank/DDBJ databases">
        <title>WGS of bacteria from Torrens River.</title>
        <authorList>
            <person name="Wyrsch E.R."/>
            <person name="Drigo B."/>
        </authorList>
    </citation>
    <scope>NUCLEOTIDE SEQUENCE [LARGE SCALE GENOMIC DNA]</scope>
    <source>
        <strain evidence="1 2">TWI391</strain>
    </source>
</reference>
<accession>A0ABV0BT44</accession>
<sequence length="49" mass="5767">MKKKYEVVFSVFGEWNYPLPYGFTRSLFFINTNKSKNKNGEYIAVLISP</sequence>
<proteinExistence type="predicted"/>
<gene>
    <name evidence="1" type="ORF">ABE541_07460</name>
</gene>
<organism evidence="1 2">
    <name type="scientific">Sphingobacterium kitahiroshimense</name>
    <dbReference type="NCBI Taxonomy" id="470446"/>
    <lineage>
        <taxon>Bacteria</taxon>
        <taxon>Pseudomonadati</taxon>
        <taxon>Bacteroidota</taxon>
        <taxon>Sphingobacteriia</taxon>
        <taxon>Sphingobacteriales</taxon>
        <taxon>Sphingobacteriaceae</taxon>
        <taxon>Sphingobacterium</taxon>
    </lineage>
</organism>
<evidence type="ECO:0000313" key="2">
    <source>
        <dbReference type="Proteomes" id="UP001409291"/>
    </source>
</evidence>